<evidence type="ECO:0000313" key="2">
    <source>
        <dbReference type="Proteomes" id="UP000195521"/>
    </source>
</evidence>
<name>A0A1Y1JKZ1_PLAGO</name>
<organism evidence="1 2">
    <name type="scientific">Plasmodium gonderi</name>
    <dbReference type="NCBI Taxonomy" id="77519"/>
    <lineage>
        <taxon>Eukaryota</taxon>
        <taxon>Sar</taxon>
        <taxon>Alveolata</taxon>
        <taxon>Apicomplexa</taxon>
        <taxon>Aconoidasida</taxon>
        <taxon>Haemosporida</taxon>
        <taxon>Plasmodiidae</taxon>
        <taxon>Plasmodium</taxon>
        <taxon>Plasmodium (Plasmodium)</taxon>
    </lineage>
</organism>
<dbReference type="GeneID" id="39749939"/>
<dbReference type="Proteomes" id="UP000195521">
    <property type="component" value="Unassembled WGS sequence"/>
</dbReference>
<dbReference type="OMA" id="DMAFRIS"/>
<gene>
    <name evidence="1" type="ORF">PGO_134680</name>
</gene>
<dbReference type="Gene3D" id="1.10.3030.10">
    <property type="entry name" value="Gametocyte protein Pfg27"/>
    <property type="match status" value="1"/>
</dbReference>
<protein>
    <recommendedName>
        <fullName evidence="3">Gametocyte associated protein</fullName>
    </recommendedName>
</protein>
<dbReference type="AlphaFoldDB" id="A0A1Y1JKZ1"/>
<dbReference type="RefSeq" id="XP_028545785.1">
    <property type="nucleotide sequence ID" value="XM_028689984.1"/>
</dbReference>
<evidence type="ECO:0000313" key="1">
    <source>
        <dbReference type="EMBL" id="GAW83196.1"/>
    </source>
</evidence>
<dbReference type="InterPro" id="IPR036469">
    <property type="entry name" value="Pfg27_sf"/>
</dbReference>
<sequence>MNIIKIYTSFGFLLIICLSRIISYSINSFVTFVNNLVYNRIDNFSRTIQRNIAERSPSRSPRKRAYDFSLTEDEVENLISILHLEALVLSDIICTMIQRLNEETGSVNVDGLVRDKILQRSMIESTNYPNYVMEPMQIRLTEQVGDIVSVRPLSKDIILQKYELCKMELDESVHLVLIISKQHTEEEAYEILNNLQLIGELLNTRLRNDDIIVDDITLSCMALRARRRAMNIINYYLDRPSFAKSN</sequence>
<evidence type="ECO:0008006" key="3">
    <source>
        <dbReference type="Google" id="ProtNLM"/>
    </source>
</evidence>
<reference evidence="2" key="1">
    <citation type="submission" date="2017-04" db="EMBL/GenBank/DDBJ databases">
        <title>Plasmodium gonderi genome.</title>
        <authorList>
            <person name="Arisue N."/>
            <person name="Honma H."/>
            <person name="Kawai S."/>
            <person name="Tougan T."/>
            <person name="Tanabe K."/>
            <person name="Horii T."/>
        </authorList>
    </citation>
    <scope>NUCLEOTIDE SEQUENCE [LARGE SCALE GENOMIC DNA]</scope>
    <source>
        <strain evidence="2">ATCC 30045</strain>
    </source>
</reference>
<comment type="caution">
    <text evidence="1">The sequence shown here is derived from an EMBL/GenBank/DDBJ whole genome shotgun (WGS) entry which is preliminary data.</text>
</comment>
<proteinExistence type="predicted"/>
<keyword evidence="2" id="KW-1185">Reference proteome</keyword>
<dbReference type="EMBL" id="BDQF01000014">
    <property type="protein sequence ID" value="GAW83196.1"/>
    <property type="molecule type" value="Genomic_DNA"/>
</dbReference>
<dbReference type="OrthoDB" id="378047at2759"/>
<accession>A0A1Y1JKZ1</accession>